<proteinExistence type="predicted"/>
<evidence type="ECO:0000313" key="2">
    <source>
        <dbReference type="Proteomes" id="UP000182658"/>
    </source>
</evidence>
<protein>
    <submittedName>
        <fullName evidence="1">Uncharacterized protein</fullName>
    </submittedName>
</protein>
<gene>
    <name evidence="1" type="ORF">CONLIGDRAFT_280394</name>
</gene>
<dbReference type="Proteomes" id="UP000182658">
    <property type="component" value="Unassembled WGS sequence"/>
</dbReference>
<name>A0A1J7IS82_9PEZI</name>
<dbReference type="InParanoid" id="A0A1J7IS82"/>
<evidence type="ECO:0000313" key="1">
    <source>
        <dbReference type="EMBL" id="OIW30495.1"/>
    </source>
</evidence>
<organism evidence="1 2">
    <name type="scientific">Coniochaeta ligniaria NRRL 30616</name>
    <dbReference type="NCBI Taxonomy" id="1408157"/>
    <lineage>
        <taxon>Eukaryota</taxon>
        <taxon>Fungi</taxon>
        <taxon>Dikarya</taxon>
        <taxon>Ascomycota</taxon>
        <taxon>Pezizomycotina</taxon>
        <taxon>Sordariomycetes</taxon>
        <taxon>Sordariomycetidae</taxon>
        <taxon>Coniochaetales</taxon>
        <taxon>Coniochaetaceae</taxon>
        <taxon>Coniochaeta</taxon>
    </lineage>
</organism>
<reference evidence="1 2" key="1">
    <citation type="submission" date="2016-10" db="EMBL/GenBank/DDBJ databases">
        <title>Draft genome sequence of Coniochaeta ligniaria NRRL30616, a lignocellulolytic fungus for bioabatement of inhibitors in plant biomass hydrolysates.</title>
        <authorList>
            <consortium name="DOE Joint Genome Institute"/>
            <person name="Jimenez D.J."/>
            <person name="Hector R.E."/>
            <person name="Riley R."/>
            <person name="Sun H."/>
            <person name="Grigoriev I.V."/>
            <person name="Van Elsas J.D."/>
            <person name="Nichols N.N."/>
        </authorList>
    </citation>
    <scope>NUCLEOTIDE SEQUENCE [LARGE SCALE GENOMIC DNA]</scope>
    <source>
        <strain evidence="1 2">NRRL 30616</strain>
    </source>
</reference>
<keyword evidence="2" id="KW-1185">Reference proteome</keyword>
<dbReference type="EMBL" id="KV875096">
    <property type="protein sequence ID" value="OIW30495.1"/>
    <property type="molecule type" value="Genomic_DNA"/>
</dbReference>
<sequence>MVGYQQVQALRRQHGFDGCVCRSSRLHTADRVQHFRRPGMDQQRLQRLYQQFVLAAQASTSNINVFLFVKVASHRSRCVLGEAHSKVQPLRGVATTFCLLSCSVKGRTKGELVAKCIRPWLTAYFYSLLHKPQLNMADTRSRVMARVRGRMGPSLWW</sequence>
<accession>A0A1J7IS82</accession>
<dbReference type="AlphaFoldDB" id="A0A1J7IS82"/>